<dbReference type="Gene3D" id="1.10.10.10">
    <property type="entry name" value="Winged helix-like DNA-binding domain superfamily/Winged helix DNA-binding domain"/>
    <property type="match status" value="1"/>
</dbReference>
<dbReference type="Pfam" id="PF04542">
    <property type="entry name" value="Sigma70_r2"/>
    <property type="match status" value="1"/>
</dbReference>
<dbReference type="PANTHER" id="PTHR43133:SF60">
    <property type="entry name" value="RNA POLYMERASE SIGMA FACTOR SIGV"/>
    <property type="match status" value="1"/>
</dbReference>
<dbReference type="NCBIfam" id="TIGR02937">
    <property type="entry name" value="sigma70-ECF"/>
    <property type="match status" value="1"/>
</dbReference>
<comment type="similarity">
    <text evidence="1">Belongs to the sigma-70 factor family. ECF subfamily.</text>
</comment>
<dbReference type="KEGG" id="pbk:Back11_29540"/>
<dbReference type="InterPro" id="IPR007627">
    <property type="entry name" value="RNA_pol_sigma70_r2"/>
</dbReference>
<dbReference type="InterPro" id="IPR014284">
    <property type="entry name" value="RNA_pol_sigma-70_dom"/>
</dbReference>
<gene>
    <name evidence="5" type="ORF">Back11_29540</name>
</gene>
<dbReference type="PANTHER" id="PTHR43133">
    <property type="entry name" value="RNA POLYMERASE ECF-TYPE SIGMA FACTO"/>
    <property type="match status" value="1"/>
</dbReference>
<dbReference type="OrthoDB" id="9785675at2"/>
<dbReference type="InterPro" id="IPR036388">
    <property type="entry name" value="WH-like_DNA-bd_sf"/>
</dbReference>
<evidence type="ECO:0000256" key="2">
    <source>
        <dbReference type="ARBA" id="ARBA00023015"/>
    </source>
</evidence>
<evidence type="ECO:0000256" key="1">
    <source>
        <dbReference type="ARBA" id="ARBA00010641"/>
    </source>
</evidence>
<keyword evidence="2" id="KW-0805">Transcription regulation</keyword>
<dbReference type="EMBL" id="AP019308">
    <property type="protein sequence ID" value="BBH21609.1"/>
    <property type="molecule type" value="Genomic_DNA"/>
</dbReference>
<dbReference type="GO" id="GO:0003677">
    <property type="term" value="F:DNA binding"/>
    <property type="evidence" value="ECO:0007669"/>
    <property type="project" value="InterPro"/>
</dbReference>
<reference evidence="5 6" key="1">
    <citation type="submission" date="2018-11" db="EMBL/GenBank/DDBJ databases">
        <title>Complete genome sequence of Paenibacillus baekrokdamisoli strain KCTC 33723.</title>
        <authorList>
            <person name="Kang S.W."/>
            <person name="Lee K.C."/>
            <person name="Kim K.K."/>
            <person name="Kim J.S."/>
            <person name="Kim D.S."/>
            <person name="Ko S.H."/>
            <person name="Yang S.H."/>
            <person name="Lee J.S."/>
        </authorList>
    </citation>
    <scope>NUCLEOTIDE SEQUENCE [LARGE SCALE GENOMIC DNA]</scope>
    <source>
        <strain evidence="5 6">KCTC 33723</strain>
    </source>
</reference>
<evidence type="ECO:0000256" key="3">
    <source>
        <dbReference type="ARBA" id="ARBA00023082"/>
    </source>
</evidence>
<dbReference type="CDD" id="cd06171">
    <property type="entry name" value="Sigma70_r4"/>
    <property type="match status" value="1"/>
</dbReference>
<dbReference type="InterPro" id="IPR013324">
    <property type="entry name" value="RNA_pol_sigma_r3/r4-like"/>
</dbReference>
<keyword evidence="3" id="KW-0731">Sigma factor</keyword>
<dbReference type="SUPFAM" id="SSF88659">
    <property type="entry name" value="Sigma3 and sigma4 domains of RNA polymerase sigma factors"/>
    <property type="match status" value="1"/>
</dbReference>
<evidence type="ECO:0000256" key="4">
    <source>
        <dbReference type="ARBA" id="ARBA00023163"/>
    </source>
</evidence>
<dbReference type="InterPro" id="IPR013325">
    <property type="entry name" value="RNA_pol_sigma_r2"/>
</dbReference>
<dbReference type="InterPro" id="IPR039425">
    <property type="entry name" value="RNA_pol_sigma-70-like"/>
</dbReference>
<dbReference type="GO" id="GO:0006352">
    <property type="term" value="P:DNA-templated transcription initiation"/>
    <property type="evidence" value="ECO:0007669"/>
    <property type="project" value="InterPro"/>
</dbReference>
<dbReference type="Pfam" id="PF08281">
    <property type="entry name" value="Sigma70_r4_2"/>
    <property type="match status" value="1"/>
</dbReference>
<evidence type="ECO:0000313" key="6">
    <source>
        <dbReference type="Proteomes" id="UP000275368"/>
    </source>
</evidence>
<protein>
    <submittedName>
        <fullName evidence="5">RNA polymerase sigma factor</fullName>
    </submittedName>
</protein>
<dbReference type="SUPFAM" id="SSF88946">
    <property type="entry name" value="Sigma2 domain of RNA polymerase sigma factors"/>
    <property type="match status" value="1"/>
</dbReference>
<evidence type="ECO:0000313" key="5">
    <source>
        <dbReference type="EMBL" id="BBH21609.1"/>
    </source>
</evidence>
<keyword evidence="6" id="KW-1185">Reference proteome</keyword>
<accession>A0A3G9JF65</accession>
<organism evidence="5 6">
    <name type="scientific">Paenibacillus baekrokdamisoli</name>
    <dbReference type="NCBI Taxonomy" id="1712516"/>
    <lineage>
        <taxon>Bacteria</taxon>
        <taxon>Bacillati</taxon>
        <taxon>Bacillota</taxon>
        <taxon>Bacilli</taxon>
        <taxon>Bacillales</taxon>
        <taxon>Paenibacillaceae</taxon>
        <taxon>Paenibacillus</taxon>
    </lineage>
</organism>
<dbReference type="GO" id="GO:0016987">
    <property type="term" value="F:sigma factor activity"/>
    <property type="evidence" value="ECO:0007669"/>
    <property type="project" value="UniProtKB-KW"/>
</dbReference>
<proteinExistence type="inferred from homology"/>
<dbReference type="Gene3D" id="1.10.1740.10">
    <property type="match status" value="1"/>
</dbReference>
<dbReference type="AlphaFoldDB" id="A0A3G9JF65"/>
<keyword evidence="4" id="KW-0804">Transcription</keyword>
<name>A0A3G9JF65_9BACL</name>
<dbReference type="Proteomes" id="UP000275368">
    <property type="component" value="Chromosome"/>
</dbReference>
<sequence length="186" mass="21325">MDDESLHLPFDVDHSLQSAHCEDELRELYNQMTRVAYSKVSNKSDAQDAVQEAWVRMLTKHHTLRERSKLISWAKTITANVALNLNRASRRRSHSSSYCDDAPDEVKVCSHDMPKDEAQLMLEISEMLGELDPRTRTMLLYKFYYGLKDQEIADAMKVPVGTIKARIHRTKIQLKKTMGESGTMPG</sequence>
<dbReference type="RefSeq" id="WP_125658383.1">
    <property type="nucleotide sequence ID" value="NZ_AP019308.1"/>
</dbReference>
<dbReference type="InterPro" id="IPR013249">
    <property type="entry name" value="RNA_pol_sigma70_r4_t2"/>
</dbReference>